<name>A0A8J1YD35_OWEFU</name>
<dbReference type="Proteomes" id="UP000749559">
    <property type="component" value="Unassembled WGS sequence"/>
</dbReference>
<keyword evidence="3" id="KW-1185">Reference proteome</keyword>
<comment type="caution">
    <text evidence="2">The sequence shown here is derived from an EMBL/GenBank/DDBJ whole genome shotgun (WGS) entry which is preliminary data.</text>
</comment>
<comment type="similarity">
    <text evidence="1">Belongs to the nematode transthyretin-like family.</text>
</comment>
<reference evidence="2" key="1">
    <citation type="submission" date="2022-03" db="EMBL/GenBank/DDBJ databases">
        <authorList>
            <person name="Martin C."/>
        </authorList>
    </citation>
    <scope>NUCLEOTIDE SEQUENCE</scope>
</reference>
<dbReference type="InterPro" id="IPR001534">
    <property type="entry name" value="Transthyretin-like"/>
</dbReference>
<dbReference type="OrthoDB" id="5837678at2759"/>
<dbReference type="Pfam" id="PF01060">
    <property type="entry name" value="TTR-52"/>
    <property type="match status" value="1"/>
</dbReference>
<evidence type="ECO:0000313" key="2">
    <source>
        <dbReference type="EMBL" id="CAH1794255.1"/>
    </source>
</evidence>
<dbReference type="InterPro" id="IPR038479">
    <property type="entry name" value="Transthyretin-like_sf"/>
</dbReference>
<evidence type="ECO:0000313" key="3">
    <source>
        <dbReference type="Proteomes" id="UP000749559"/>
    </source>
</evidence>
<accession>A0A8J1YD35</accession>
<dbReference type="EMBL" id="CAIIXF020000009">
    <property type="protein sequence ID" value="CAH1794255.1"/>
    <property type="molecule type" value="Genomic_DNA"/>
</dbReference>
<sequence length="312" mass="35056">MVCRNICFVALVIIGVTYQCEGWFFRKRRYYDVSASGRFTCGGTPIADARVYIKDRELVGIYGKTIASGWTDANGGFSLSGRGRDVFDGKPDVYVQLDYNYQDKMMVKDRISSTRRYKSSWKKNFSGAFNIGTVNLNDEHCKAYNHFRNAVRDFISRAGRPLPRSSVYVVTNALIHGGTPWAMTQRIRIPSGYSLTGNTAKHELAHIARHTLDGSAAHFLVDVARYGYARNHNLYMSTNEGFAFNEGWAEYWAGDCSYTSGDGTDMKIEGNVAAALCKLAKCKGHPAMWKTLEANRGRIHSYNDFVQRMGNC</sequence>
<gene>
    <name evidence="2" type="ORF">OFUS_LOCUS18990</name>
</gene>
<dbReference type="AlphaFoldDB" id="A0A8J1YD35"/>
<protein>
    <submittedName>
        <fullName evidence="2">Uncharacterized protein</fullName>
    </submittedName>
</protein>
<dbReference type="GO" id="GO:0009986">
    <property type="term" value="C:cell surface"/>
    <property type="evidence" value="ECO:0007669"/>
    <property type="project" value="InterPro"/>
</dbReference>
<organism evidence="2 3">
    <name type="scientific">Owenia fusiformis</name>
    <name type="common">Polychaete worm</name>
    <dbReference type="NCBI Taxonomy" id="6347"/>
    <lineage>
        <taxon>Eukaryota</taxon>
        <taxon>Metazoa</taxon>
        <taxon>Spiralia</taxon>
        <taxon>Lophotrochozoa</taxon>
        <taxon>Annelida</taxon>
        <taxon>Polychaeta</taxon>
        <taxon>Sedentaria</taxon>
        <taxon>Canalipalpata</taxon>
        <taxon>Sabellida</taxon>
        <taxon>Oweniida</taxon>
        <taxon>Oweniidae</taxon>
        <taxon>Owenia</taxon>
    </lineage>
</organism>
<proteinExistence type="inferred from homology"/>
<dbReference type="Gene3D" id="2.60.40.3330">
    <property type="match status" value="1"/>
</dbReference>
<evidence type="ECO:0000256" key="1">
    <source>
        <dbReference type="ARBA" id="ARBA00010112"/>
    </source>
</evidence>